<gene>
    <name evidence="1" type="ordered locus">BMA10229_A1408</name>
</gene>
<proteinExistence type="predicted"/>
<dbReference type="KEGG" id="bml:BMA10229_A1408"/>
<reference evidence="1 2" key="1">
    <citation type="submission" date="2007-01" db="EMBL/GenBank/DDBJ databases">
        <authorList>
            <person name="DeShazer D."/>
            <person name="Woods D.E."/>
            <person name="Nierman W.C."/>
        </authorList>
    </citation>
    <scope>NUCLEOTIDE SEQUENCE [LARGE SCALE GENOMIC DNA]</scope>
    <source>
        <strain evidence="1 2">NCTC 10229</strain>
    </source>
</reference>
<dbReference type="Proteomes" id="UP000002283">
    <property type="component" value="Chromosome I"/>
</dbReference>
<sequence length="58" mass="5886">MAPAGAEAGRRGAAARPFGFDCKRGHALCFSADADADADAAIITVARADGRACPLPQR</sequence>
<dbReference type="AlphaFoldDB" id="A2S622"/>
<accession>A2S622</accession>
<dbReference type="HOGENOM" id="CLU_205724_0_0_4"/>
<name>A2S622_BURM9</name>
<dbReference type="EMBL" id="CP000546">
    <property type="protein sequence ID" value="ABN02787.1"/>
    <property type="molecule type" value="Genomic_DNA"/>
</dbReference>
<protein>
    <submittedName>
        <fullName evidence="1">Uncharacterized protein</fullName>
    </submittedName>
</protein>
<evidence type="ECO:0000313" key="2">
    <source>
        <dbReference type="Proteomes" id="UP000002283"/>
    </source>
</evidence>
<evidence type="ECO:0000313" key="1">
    <source>
        <dbReference type="EMBL" id="ABN02787.1"/>
    </source>
</evidence>
<organism evidence="1 2">
    <name type="scientific">Burkholderia mallei (strain NCTC 10229)</name>
    <dbReference type="NCBI Taxonomy" id="412022"/>
    <lineage>
        <taxon>Bacteria</taxon>
        <taxon>Pseudomonadati</taxon>
        <taxon>Pseudomonadota</taxon>
        <taxon>Betaproteobacteria</taxon>
        <taxon>Burkholderiales</taxon>
        <taxon>Burkholderiaceae</taxon>
        <taxon>Burkholderia</taxon>
        <taxon>pseudomallei group</taxon>
    </lineage>
</organism>